<feature type="transmembrane region" description="Helical" evidence="1">
    <location>
        <begin position="79"/>
        <end position="102"/>
    </location>
</feature>
<comment type="caution">
    <text evidence="3">The sequence shown here is derived from an EMBL/GenBank/DDBJ whole genome shotgun (WGS) entry which is preliminary data.</text>
</comment>
<evidence type="ECO:0000313" key="4">
    <source>
        <dbReference type="Proteomes" id="UP000256763"/>
    </source>
</evidence>
<evidence type="ECO:0000259" key="2">
    <source>
        <dbReference type="Pfam" id="PF02517"/>
    </source>
</evidence>
<gene>
    <name evidence="3" type="ORF">CAL65_11550</name>
</gene>
<dbReference type="InterPro" id="IPR003675">
    <property type="entry name" value="Rce1/LyrA-like_dom"/>
</dbReference>
<sequence>MNRAQAFIDILLALALTILAGVVAGIVAQATMGSIPFMLILALQGVIILVGIDILLRLRGEGWADLRLRTPSSQHLLEGLQALAIAFAVNFVLNLLAHILAPSLIEGHQERLTGVADILGDGLPLAGILLVMLFIGFYEEVLARGFLLRRCEILLGGVWGPVIISSILFGLGHMYQGLWG</sequence>
<feature type="transmembrane region" description="Helical" evidence="1">
    <location>
        <begin position="153"/>
        <end position="175"/>
    </location>
</feature>
<feature type="transmembrane region" description="Helical" evidence="1">
    <location>
        <begin position="122"/>
        <end position="141"/>
    </location>
</feature>
<reference evidence="4" key="1">
    <citation type="submission" date="2017-05" db="EMBL/GenBank/DDBJ databases">
        <authorList>
            <person name="Sharma S."/>
            <person name="Sidhu C."/>
            <person name="Pinnaka A.K."/>
        </authorList>
    </citation>
    <scope>NUCLEOTIDE SEQUENCE [LARGE SCALE GENOMIC DNA]</scope>
    <source>
        <strain evidence="4">AK93</strain>
    </source>
</reference>
<dbReference type="Pfam" id="PF02517">
    <property type="entry name" value="Rce1-like"/>
    <property type="match status" value="1"/>
</dbReference>
<keyword evidence="4" id="KW-1185">Reference proteome</keyword>
<dbReference type="RefSeq" id="WP_116302231.1">
    <property type="nucleotide sequence ID" value="NZ_NFZV01000009.1"/>
</dbReference>
<dbReference type="OrthoDB" id="9782250at2"/>
<keyword evidence="1" id="KW-0472">Membrane</keyword>
<dbReference type="EMBL" id="NFZW01000010">
    <property type="protein sequence ID" value="RFA36084.1"/>
    <property type="molecule type" value="Genomic_DNA"/>
</dbReference>
<dbReference type="Proteomes" id="UP000256763">
    <property type="component" value="Unassembled WGS sequence"/>
</dbReference>
<evidence type="ECO:0000256" key="1">
    <source>
        <dbReference type="SAM" id="Phobius"/>
    </source>
</evidence>
<keyword evidence="1" id="KW-1133">Transmembrane helix</keyword>
<dbReference type="AlphaFoldDB" id="A0A3E0WSY8"/>
<dbReference type="GO" id="GO:0004175">
    <property type="term" value="F:endopeptidase activity"/>
    <property type="evidence" value="ECO:0007669"/>
    <property type="project" value="UniProtKB-ARBA"/>
</dbReference>
<keyword evidence="1" id="KW-0812">Transmembrane</keyword>
<feature type="domain" description="CAAX prenyl protease 2/Lysostaphin resistance protein A-like" evidence="2">
    <location>
        <begin position="124"/>
        <end position="177"/>
    </location>
</feature>
<evidence type="ECO:0000313" key="3">
    <source>
        <dbReference type="EMBL" id="RFA36084.1"/>
    </source>
</evidence>
<feature type="transmembrane region" description="Helical" evidence="1">
    <location>
        <begin position="35"/>
        <end position="58"/>
    </location>
</feature>
<accession>A0A3E0WSY8</accession>
<dbReference type="GO" id="GO:0080120">
    <property type="term" value="P:CAAX-box protein maturation"/>
    <property type="evidence" value="ECO:0007669"/>
    <property type="project" value="UniProtKB-ARBA"/>
</dbReference>
<organism evidence="3 4">
    <name type="scientific">Alkalilimnicola ehrlichii</name>
    <dbReference type="NCBI Taxonomy" id="351052"/>
    <lineage>
        <taxon>Bacteria</taxon>
        <taxon>Pseudomonadati</taxon>
        <taxon>Pseudomonadota</taxon>
        <taxon>Gammaproteobacteria</taxon>
        <taxon>Chromatiales</taxon>
        <taxon>Ectothiorhodospiraceae</taxon>
        <taxon>Alkalilimnicola</taxon>
    </lineage>
</organism>
<name>A0A3E0WSY8_9GAMM</name>
<protein>
    <recommendedName>
        <fullName evidence="2">CAAX prenyl protease 2/Lysostaphin resistance protein A-like domain-containing protein</fullName>
    </recommendedName>
</protein>
<proteinExistence type="predicted"/>